<keyword evidence="2 4" id="KW-0479">Metal-binding</keyword>
<comment type="similarity">
    <text evidence="4">Belongs to the cytochrome b5 family.</text>
</comment>
<dbReference type="InterPro" id="IPR018506">
    <property type="entry name" value="Cyt_B5_heme-BS"/>
</dbReference>
<keyword evidence="4" id="KW-1133">Transmembrane helix</keyword>
<protein>
    <recommendedName>
        <fullName evidence="5">Cytochrome b5 heme-binding domain-containing protein</fullName>
    </recommendedName>
</protein>
<dbReference type="SUPFAM" id="SSF55856">
    <property type="entry name" value="Cytochrome b5-like heme/steroid binding domain"/>
    <property type="match status" value="1"/>
</dbReference>
<reference evidence="6 7" key="1">
    <citation type="submission" date="2024-08" db="EMBL/GenBank/DDBJ databases">
        <authorList>
            <person name="Cucini C."/>
            <person name="Frati F."/>
        </authorList>
    </citation>
    <scope>NUCLEOTIDE SEQUENCE [LARGE SCALE GENOMIC DNA]</scope>
</reference>
<dbReference type="InterPro" id="IPR005804">
    <property type="entry name" value="FA_desaturase_dom"/>
</dbReference>
<feature type="transmembrane region" description="Helical" evidence="4">
    <location>
        <begin position="250"/>
        <end position="266"/>
    </location>
</feature>
<dbReference type="Pfam" id="PF00487">
    <property type="entry name" value="FA_desaturase"/>
    <property type="match status" value="1"/>
</dbReference>
<feature type="transmembrane region" description="Helical" evidence="4">
    <location>
        <begin position="144"/>
        <end position="163"/>
    </location>
</feature>
<evidence type="ECO:0000313" key="6">
    <source>
        <dbReference type="EMBL" id="CAL8094431.1"/>
    </source>
</evidence>
<sequence length="438" mass="50330">MAPKDNPTDPPSSYPGIWKYPSNRDVPFRMAEDWLSAKRKDDDIENLWRVYDKLYNFEPFIPNHPGGSDWLVMTRGTDITEAFESSHTVNVGVVEMMLEKFYVKDASFPRISPYTFKDNGFYKTLKRRIGPILKEVGTGPTKTILLMQDLLVVTFLALSMIGALYNSQLLSVLAGIVLGFSTIAAHNFFHLRENRRKYYFDLSFLSSYEWRITHFFSHHLYTNTVMDIELTLFPTYQFLPNRPKPWIQRYFSILYSHIIYAVGFWVDIVKRFVHIGMGQKSLRSENLIVLIELVVLIALAGDIQNGLKTWAIIHTVSSYTLLTIGATASHHHPEIFHDGDEGLPDPDFGIGQLDATRDRAENFFNNLFVTLVTFGHHPLHHLFPTICHSKLPYLTSVFQQTVREFKLNYPGIPQGVLAEDVKSSRLLVVYGLKLTVKF</sequence>
<dbReference type="Gene3D" id="3.10.120.10">
    <property type="entry name" value="Cytochrome b5-like heme/steroid binding domain"/>
    <property type="match status" value="1"/>
</dbReference>
<evidence type="ECO:0000256" key="1">
    <source>
        <dbReference type="ARBA" id="ARBA00022617"/>
    </source>
</evidence>
<dbReference type="InterPro" id="IPR001199">
    <property type="entry name" value="Cyt_B5-like_heme/steroid-bd"/>
</dbReference>
<dbReference type="PROSITE" id="PS50255">
    <property type="entry name" value="CYTOCHROME_B5_2"/>
    <property type="match status" value="1"/>
</dbReference>
<feature type="transmembrane region" description="Helical" evidence="4">
    <location>
        <begin position="169"/>
        <end position="189"/>
    </location>
</feature>
<keyword evidence="3 4" id="KW-0408">Iron</keyword>
<organism evidence="6 7">
    <name type="scientific">Orchesella dallaii</name>
    <dbReference type="NCBI Taxonomy" id="48710"/>
    <lineage>
        <taxon>Eukaryota</taxon>
        <taxon>Metazoa</taxon>
        <taxon>Ecdysozoa</taxon>
        <taxon>Arthropoda</taxon>
        <taxon>Hexapoda</taxon>
        <taxon>Collembola</taxon>
        <taxon>Entomobryomorpha</taxon>
        <taxon>Entomobryoidea</taxon>
        <taxon>Orchesellidae</taxon>
        <taxon>Orchesellinae</taxon>
        <taxon>Orchesella</taxon>
    </lineage>
</organism>
<evidence type="ECO:0000256" key="3">
    <source>
        <dbReference type="ARBA" id="ARBA00023004"/>
    </source>
</evidence>
<feature type="domain" description="Cytochrome b5 heme-binding" evidence="5">
    <location>
        <begin position="37"/>
        <end position="107"/>
    </location>
</feature>
<dbReference type="InterPro" id="IPR036400">
    <property type="entry name" value="Cyt_B5-like_heme/steroid_sf"/>
</dbReference>
<dbReference type="PROSITE" id="PS00191">
    <property type="entry name" value="CYTOCHROME_B5_1"/>
    <property type="match status" value="1"/>
</dbReference>
<name>A0ABP1Q982_9HEXA</name>
<evidence type="ECO:0000259" key="5">
    <source>
        <dbReference type="PROSITE" id="PS50255"/>
    </source>
</evidence>
<comment type="caution">
    <text evidence="4">Lacks conserved residue(s) required for the propagation of feature annotation.</text>
</comment>
<dbReference type="InterPro" id="IPR053100">
    <property type="entry name" value="Cytochrome_b5-related"/>
</dbReference>
<dbReference type="SMART" id="SM01117">
    <property type="entry name" value="Cyt-b5"/>
    <property type="match status" value="1"/>
</dbReference>
<dbReference type="EMBL" id="CAXLJM020000027">
    <property type="protein sequence ID" value="CAL8094431.1"/>
    <property type="molecule type" value="Genomic_DNA"/>
</dbReference>
<dbReference type="PANTHER" id="PTHR16740:SF1">
    <property type="entry name" value="CYTOCHROME B5-RELATED PROTEIN-RELATED"/>
    <property type="match status" value="1"/>
</dbReference>
<accession>A0ABP1Q982</accession>
<evidence type="ECO:0000256" key="4">
    <source>
        <dbReference type="RuleBase" id="RU362121"/>
    </source>
</evidence>
<dbReference type="Pfam" id="PF00173">
    <property type="entry name" value="Cyt-b5"/>
    <property type="match status" value="1"/>
</dbReference>
<keyword evidence="1 4" id="KW-0349">Heme</keyword>
<dbReference type="Proteomes" id="UP001642540">
    <property type="component" value="Unassembled WGS sequence"/>
</dbReference>
<evidence type="ECO:0000256" key="2">
    <source>
        <dbReference type="ARBA" id="ARBA00022723"/>
    </source>
</evidence>
<comment type="caution">
    <text evidence="6">The sequence shown here is derived from an EMBL/GenBank/DDBJ whole genome shotgun (WGS) entry which is preliminary data.</text>
</comment>
<gene>
    <name evidence="6" type="ORF">ODALV1_LOCUS8772</name>
</gene>
<keyword evidence="4" id="KW-0812">Transmembrane</keyword>
<proteinExistence type="inferred from homology"/>
<evidence type="ECO:0000313" key="7">
    <source>
        <dbReference type="Proteomes" id="UP001642540"/>
    </source>
</evidence>
<keyword evidence="4" id="KW-0472">Membrane</keyword>
<keyword evidence="7" id="KW-1185">Reference proteome</keyword>
<dbReference type="PANTHER" id="PTHR16740">
    <property type="entry name" value="CYTOCHROME B5-RELATED PROTEIN-RELATED"/>
    <property type="match status" value="1"/>
</dbReference>